<evidence type="ECO:0000313" key="1">
    <source>
        <dbReference type="EMBL" id="KAK4030464.1"/>
    </source>
</evidence>
<reference evidence="1 2" key="1">
    <citation type="journal article" date="2023" name="Nucleic Acids Res.">
        <title>The hologenome of Daphnia magna reveals possible DNA methylation and microbiome-mediated evolution of the host genome.</title>
        <authorList>
            <person name="Chaturvedi A."/>
            <person name="Li X."/>
            <person name="Dhandapani V."/>
            <person name="Marshall H."/>
            <person name="Kissane S."/>
            <person name="Cuenca-Cambronero M."/>
            <person name="Asole G."/>
            <person name="Calvet F."/>
            <person name="Ruiz-Romero M."/>
            <person name="Marangio P."/>
            <person name="Guigo R."/>
            <person name="Rago D."/>
            <person name="Mirbahai L."/>
            <person name="Eastwood N."/>
            <person name="Colbourne J.K."/>
            <person name="Zhou J."/>
            <person name="Mallon E."/>
            <person name="Orsini L."/>
        </authorList>
    </citation>
    <scope>NUCLEOTIDE SEQUENCE [LARGE SCALE GENOMIC DNA]</scope>
    <source>
        <strain evidence="1">LRV0_1</strain>
    </source>
</reference>
<dbReference type="EMBL" id="JAOYFB010000039">
    <property type="protein sequence ID" value="KAK4030464.1"/>
    <property type="molecule type" value="Genomic_DNA"/>
</dbReference>
<sequence>MGDEDVCSQKSKCLPEITYWPKMATNEIFFGRLAAHLTYGSFHPAPNDVACQDIGMSDAHRFLGADGRLDMLHLWKDLTDGIWSW</sequence>
<organism evidence="1 2">
    <name type="scientific">Daphnia magna</name>
    <dbReference type="NCBI Taxonomy" id="35525"/>
    <lineage>
        <taxon>Eukaryota</taxon>
        <taxon>Metazoa</taxon>
        <taxon>Ecdysozoa</taxon>
        <taxon>Arthropoda</taxon>
        <taxon>Crustacea</taxon>
        <taxon>Branchiopoda</taxon>
        <taxon>Diplostraca</taxon>
        <taxon>Cladocera</taxon>
        <taxon>Anomopoda</taxon>
        <taxon>Daphniidae</taxon>
        <taxon>Daphnia</taxon>
    </lineage>
</organism>
<accession>A0ABR0AZK6</accession>
<name>A0ABR0AZK6_9CRUS</name>
<protein>
    <submittedName>
        <fullName evidence="1">Uncharacterized protein</fullName>
    </submittedName>
</protein>
<evidence type="ECO:0000313" key="2">
    <source>
        <dbReference type="Proteomes" id="UP001234178"/>
    </source>
</evidence>
<dbReference type="Proteomes" id="UP001234178">
    <property type="component" value="Unassembled WGS sequence"/>
</dbReference>
<keyword evidence="2" id="KW-1185">Reference proteome</keyword>
<comment type="caution">
    <text evidence="1">The sequence shown here is derived from an EMBL/GenBank/DDBJ whole genome shotgun (WGS) entry which is preliminary data.</text>
</comment>
<proteinExistence type="predicted"/>
<gene>
    <name evidence="1" type="ORF">OUZ56_023627</name>
</gene>